<gene>
    <name evidence="1" type="ORF">L0665_06095</name>
</gene>
<protein>
    <submittedName>
        <fullName evidence="1">Uncharacterized protein</fullName>
    </submittedName>
</protein>
<organism evidence="1 2">
    <name type="scientific">Methanogenium marinum</name>
    <dbReference type="NCBI Taxonomy" id="348610"/>
    <lineage>
        <taxon>Archaea</taxon>
        <taxon>Methanobacteriati</taxon>
        <taxon>Methanobacteriota</taxon>
        <taxon>Stenosarchaea group</taxon>
        <taxon>Methanomicrobia</taxon>
        <taxon>Methanomicrobiales</taxon>
        <taxon>Methanomicrobiaceae</taxon>
        <taxon>Methanogenium</taxon>
    </lineage>
</organism>
<dbReference type="RefSeq" id="WP_274924814.1">
    <property type="nucleotide sequence ID" value="NZ_JAKELO010000002.1"/>
</dbReference>
<accession>A0A9Q4KT31</accession>
<dbReference type="EMBL" id="JAKELO010000002">
    <property type="protein sequence ID" value="MDE4908179.1"/>
    <property type="molecule type" value="Genomic_DNA"/>
</dbReference>
<reference evidence="1" key="1">
    <citation type="submission" date="2022-01" db="EMBL/GenBank/DDBJ databases">
        <title>Draft genome of Methanogenium marinum DSM 15558.</title>
        <authorList>
            <person name="Chen S.-C."/>
            <person name="You Y.-T."/>
        </authorList>
    </citation>
    <scope>NUCLEOTIDE SEQUENCE</scope>
    <source>
        <strain evidence="1">DSM 15558</strain>
    </source>
</reference>
<name>A0A9Q4KT31_9EURY</name>
<sequence length="167" mass="19327">MKSHTYAHFCQSFTRWRLTYKTITPGNINLPLPWTISQEKTGHQTEFNGGSTGKMGENRLVNTSLKPSENLSMKAPAGQRHLFLTYQNDMTVEQFCFPQPRAPATGIFGVPKAGAKPIISGGIQFFRRQYSFFILLNYYILLHSLEIKRIILYIRYESHNTVKWEFM</sequence>
<proteinExistence type="predicted"/>
<dbReference type="Proteomes" id="UP001143747">
    <property type="component" value="Unassembled WGS sequence"/>
</dbReference>
<comment type="caution">
    <text evidence="1">The sequence shown here is derived from an EMBL/GenBank/DDBJ whole genome shotgun (WGS) entry which is preliminary data.</text>
</comment>
<evidence type="ECO:0000313" key="1">
    <source>
        <dbReference type="EMBL" id="MDE4908179.1"/>
    </source>
</evidence>
<keyword evidence="2" id="KW-1185">Reference proteome</keyword>
<evidence type="ECO:0000313" key="2">
    <source>
        <dbReference type="Proteomes" id="UP001143747"/>
    </source>
</evidence>
<dbReference type="AlphaFoldDB" id="A0A9Q4KT31"/>